<organism evidence="1">
    <name type="scientific">bioreactor metagenome</name>
    <dbReference type="NCBI Taxonomy" id="1076179"/>
    <lineage>
        <taxon>unclassified sequences</taxon>
        <taxon>metagenomes</taxon>
        <taxon>ecological metagenomes</taxon>
    </lineage>
</organism>
<comment type="caution">
    <text evidence="1">The sequence shown here is derived from an EMBL/GenBank/DDBJ whole genome shotgun (WGS) entry which is preliminary data.</text>
</comment>
<dbReference type="SUPFAM" id="SSF56219">
    <property type="entry name" value="DNase I-like"/>
    <property type="match status" value="1"/>
</dbReference>
<accession>A0A644X276</accession>
<evidence type="ECO:0008006" key="2">
    <source>
        <dbReference type="Google" id="ProtNLM"/>
    </source>
</evidence>
<proteinExistence type="predicted"/>
<gene>
    <name evidence="1" type="ORF">SDC9_56590</name>
</gene>
<dbReference type="EMBL" id="VSSQ01001671">
    <property type="protein sequence ID" value="MPM10262.1"/>
    <property type="molecule type" value="Genomic_DNA"/>
</dbReference>
<evidence type="ECO:0000313" key="1">
    <source>
        <dbReference type="EMBL" id="MPM10262.1"/>
    </source>
</evidence>
<reference evidence="1" key="1">
    <citation type="submission" date="2019-08" db="EMBL/GenBank/DDBJ databases">
        <authorList>
            <person name="Kucharzyk K."/>
            <person name="Murdoch R.W."/>
            <person name="Higgins S."/>
            <person name="Loffler F."/>
        </authorList>
    </citation>
    <scope>NUCLEOTIDE SEQUENCE</scope>
</reference>
<dbReference type="InterPro" id="IPR036691">
    <property type="entry name" value="Endo/exonu/phosph_ase_sf"/>
</dbReference>
<protein>
    <recommendedName>
        <fullName evidence="2">Endonuclease/exonuclease/phosphatase domain-containing protein</fullName>
    </recommendedName>
</protein>
<sequence>MRVGYDDDPVPGLSRRLPCAGPYCQWAMSRGREHRGGESLRIGAWNLDARRQPAHMDLLLDLDCDVLLLTEISPGLDLPGYSKLLTAGIMARGQHWAGVFSRRPSEALPDPHPASAAARIDGRVFCSSILPWRGCGADEPWGIGSHAEKTERCVERLRESLRPDWVWGGDWNHALLGQEFAGSVGGRRAVQATVDDLGLQVPTAELPHHLSELRSIDHVAVPGSWQILSAERVSAERDHRRLSDHDAYVVELVPESP</sequence>
<dbReference type="Gene3D" id="3.60.10.10">
    <property type="entry name" value="Endonuclease/exonuclease/phosphatase"/>
    <property type="match status" value="1"/>
</dbReference>
<name>A0A644X276_9ZZZZ</name>
<dbReference type="AlphaFoldDB" id="A0A644X276"/>